<evidence type="ECO:0000256" key="1">
    <source>
        <dbReference type="SAM" id="MobiDB-lite"/>
    </source>
</evidence>
<sequence>MAKLSDYGFQISDLENTSMCTIRGKEFPVSFTMETMEYIADIYGGDYAQFEADMNVMLEKSNGRITLANLTASDLKIMRSLIYGMLKTGGLDESSETIFKFLGMGKDVLTVYATCMEIFTHQAFQVEDLKKSKKPQDFQKQKRKNKRNYKKTPKR</sequence>
<dbReference type="EMBL" id="JBCLSQ010000041">
    <property type="protein sequence ID" value="MEY8538982.1"/>
    <property type="molecule type" value="Genomic_DNA"/>
</dbReference>
<gene>
    <name evidence="2" type="ORF">AALM99_11190</name>
</gene>
<feature type="compositionally biased region" description="Basic residues" evidence="1">
    <location>
        <begin position="141"/>
        <end position="155"/>
    </location>
</feature>
<proteinExistence type="predicted"/>
<feature type="region of interest" description="Disordered" evidence="1">
    <location>
        <begin position="129"/>
        <end position="155"/>
    </location>
</feature>
<name>A0ABV4DB54_9LACT</name>
<dbReference type="RefSeq" id="WP_369918953.1">
    <property type="nucleotide sequence ID" value="NZ_JBCLSQ010000041.1"/>
</dbReference>
<keyword evidence="3" id="KW-1185">Reference proteome</keyword>
<evidence type="ECO:0000313" key="2">
    <source>
        <dbReference type="EMBL" id="MEY8538982.1"/>
    </source>
</evidence>
<evidence type="ECO:0008006" key="4">
    <source>
        <dbReference type="Google" id="ProtNLM"/>
    </source>
</evidence>
<accession>A0ABV4DB54</accession>
<protein>
    <recommendedName>
        <fullName evidence="4">Phage protein</fullName>
    </recommendedName>
</protein>
<dbReference type="Proteomes" id="UP001565242">
    <property type="component" value="Unassembled WGS sequence"/>
</dbReference>
<evidence type="ECO:0000313" key="3">
    <source>
        <dbReference type="Proteomes" id="UP001565242"/>
    </source>
</evidence>
<organism evidence="2 3">
    <name type="scientific">Lactococcus muris</name>
    <dbReference type="NCBI Taxonomy" id="2941330"/>
    <lineage>
        <taxon>Bacteria</taxon>
        <taxon>Bacillati</taxon>
        <taxon>Bacillota</taxon>
        <taxon>Bacilli</taxon>
        <taxon>Lactobacillales</taxon>
        <taxon>Streptococcaceae</taxon>
        <taxon>Lactococcus</taxon>
    </lineage>
</organism>
<comment type="caution">
    <text evidence="2">The sequence shown here is derived from an EMBL/GenBank/DDBJ whole genome shotgun (WGS) entry which is preliminary data.</text>
</comment>
<feature type="compositionally biased region" description="Basic and acidic residues" evidence="1">
    <location>
        <begin position="129"/>
        <end position="140"/>
    </location>
</feature>
<reference evidence="2 3" key="1">
    <citation type="submission" date="2024-03" db="EMBL/GenBank/DDBJ databases">
        <title>Mouse gut bacterial collection (mGBC) of GemPharmatech.</title>
        <authorList>
            <person name="He Y."/>
            <person name="Dong L."/>
            <person name="Wu D."/>
            <person name="Gao X."/>
            <person name="Lin Z."/>
        </authorList>
    </citation>
    <scope>NUCLEOTIDE SEQUENCE [LARGE SCALE GENOMIC DNA]</scope>
    <source>
        <strain evidence="2 3">20-218</strain>
    </source>
</reference>